<evidence type="ECO:0000313" key="1">
    <source>
        <dbReference type="EMBL" id="KAJ6224951.1"/>
    </source>
</evidence>
<comment type="caution">
    <text evidence="1">The sequence shown here is derived from an EMBL/GenBank/DDBJ whole genome shotgun (WGS) entry which is preliminary data.</text>
</comment>
<gene>
    <name evidence="1" type="ORF">RDWZM_003496</name>
</gene>
<reference evidence="1" key="1">
    <citation type="submission" date="2022-12" db="EMBL/GenBank/DDBJ databases">
        <title>Genome assemblies of Blomia tropicalis.</title>
        <authorList>
            <person name="Cui Y."/>
        </authorList>
    </citation>
    <scope>NUCLEOTIDE SEQUENCE</scope>
    <source>
        <tissue evidence="1">Adult mites</tissue>
    </source>
</reference>
<protein>
    <submittedName>
        <fullName evidence="1">Uncharacterized protein</fullName>
    </submittedName>
</protein>
<keyword evidence="2" id="KW-1185">Reference proteome</keyword>
<evidence type="ECO:0000313" key="2">
    <source>
        <dbReference type="Proteomes" id="UP001142055"/>
    </source>
</evidence>
<sequence>MDQDKRKQISDLNKLASTIIQDPIYSNKTCQFIESLSNLDPTKSDQTLYNETVIRCVGKIFNFYIDSREMVLSSDTVDQTWTAINQYRSHLIQWYDIVLDELLSILRNEGFSLDIRKLSLITLIKFVEEEGKFPFRPLVNKSGDDDDQLSFPKRLLTRIIESLISETNYNQELISIYATYYQFDDFIHLH</sequence>
<name>A0A9Q0RT34_BLOTA</name>
<dbReference type="Proteomes" id="UP001142055">
    <property type="component" value="Chromosome 1"/>
</dbReference>
<proteinExistence type="predicted"/>
<accession>A0A9Q0RT34</accession>
<organism evidence="1 2">
    <name type="scientific">Blomia tropicalis</name>
    <name type="common">Mite</name>
    <dbReference type="NCBI Taxonomy" id="40697"/>
    <lineage>
        <taxon>Eukaryota</taxon>
        <taxon>Metazoa</taxon>
        <taxon>Ecdysozoa</taxon>
        <taxon>Arthropoda</taxon>
        <taxon>Chelicerata</taxon>
        <taxon>Arachnida</taxon>
        <taxon>Acari</taxon>
        <taxon>Acariformes</taxon>
        <taxon>Sarcoptiformes</taxon>
        <taxon>Astigmata</taxon>
        <taxon>Glycyphagoidea</taxon>
        <taxon>Echimyopodidae</taxon>
        <taxon>Blomia</taxon>
    </lineage>
</organism>
<dbReference type="EMBL" id="JAPWDV010000001">
    <property type="protein sequence ID" value="KAJ6224951.1"/>
    <property type="molecule type" value="Genomic_DNA"/>
</dbReference>
<dbReference type="OMA" id="NCALECM"/>
<dbReference type="AlphaFoldDB" id="A0A9Q0RT34"/>